<evidence type="ECO:0000256" key="1">
    <source>
        <dbReference type="SAM" id="Phobius"/>
    </source>
</evidence>
<feature type="transmembrane region" description="Helical" evidence="1">
    <location>
        <begin position="168"/>
        <end position="189"/>
    </location>
</feature>
<dbReference type="AlphaFoldDB" id="A0A2K2FRQ8"/>
<accession>A0A2K2FRQ8</accession>
<reference evidence="2 3" key="1">
    <citation type="submission" date="2017-06" db="EMBL/GenBank/DDBJ databases">
        <title>Investigating the central metabolism of Clostridium thermosuccinogenes.</title>
        <authorList>
            <person name="Koendjbiharie J.G."/>
            <person name="van Kranenburg R."/>
        </authorList>
    </citation>
    <scope>NUCLEOTIDE SEQUENCE [LARGE SCALE GENOMIC DNA]</scope>
    <source>
        <strain evidence="2 3">DSM 5806</strain>
    </source>
</reference>
<organism evidence="2 3">
    <name type="scientific">Clostridium thermosuccinogenes</name>
    <dbReference type="NCBI Taxonomy" id="84032"/>
    <lineage>
        <taxon>Bacteria</taxon>
        <taxon>Bacillati</taxon>
        <taxon>Bacillota</taxon>
        <taxon>Clostridia</taxon>
        <taxon>Eubacteriales</taxon>
        <taxon>Clostridiaceae</taxon>
        <taxon>Clostridium</taxon>
    </lineage>
</organism>
<evidence type="ECO:0000313" key="2">
    <source>
        <dbReference type="EMBL" id="PNU01463.1"/>
    </source>
</evidence>
<comment type="caution">
    <text evidence="2">The sequence shown here is derived from an EMBL/GenBank/DDBJ whole genome shotgun (WGS) entry which is preliminary data.</text>
</comment>
<name>A0A2K2FRQ8_9CLOT</name>
<dbReference type="EMBL" id="NIOJ01000001">
    <property type="protein sequence ID" value="PNU01463.1"/>
    <property type="molecule type" value="Genomic_DNA"/>
</dbReference>
<feature type="transmembrane region" description="Helical" evidence="1">
    <location>
        <begin position="36"/>
        <end position="53"/>
    </location>
</feature>
<feature type="transmembrane region" description="Helical" evidence="1">
    <location>
        <begin position="139"/>
        <end position="162"/>
    </location>
</feature>
<feature type="transmembrane region" description="Helical" evidence="1">
    <location>
        <begin position="12"/>
        <end position="30"/>
    </location>
</feature>
<feature type="transmembrane region" description="Helical" evidence="1">
    <location>
        <begin position="201"/>
        <end position="219"/>
    </location>
</feature>
<gene>
    <name evidence="2" type="ORF">CDQ84_00160</name>
</gene>
<dbReference type="KEGG" id="cthd:CDO33_16150"/>
<feature type="transmembrane region" description="Helical" evidence="1">
    <location>
        <begin position="90"/>
        <end position="109"/>
    </location>
</feature>
<feature type="transmembrane region" description="Helical" evidence="1">
    <location>
        <begin position="60"/>
        <end position="78"/>
    </location>
</feature>
<sequence>MDFSQIVKDTFVPMFIGKILFMICCCLLIILLQGTAILNVLMVAAVLYIIWYIKAQIKPDIYLLFNYIFVIAVILIAINVGQRTIKEVPGLLTFVTVMVVIDVISFSNLRFSKYTLNSVALNNKPILAKLLIFADVKKYHFYLPVFGIGDVYFLSVILTSLYNLNKIYLLYGNLLILCGTALDVALIWLFHKKEKFKGYPATVGMSIFTYAFFIIRSFTNI</sequence>
<keyword evidence="1" id="KW-1133">Transmembrane helix</keyword>
<keyword evidence="1" id="KW-0812">Transmembrane</keyword>
<proteinExistence type="predicted"/>
<keyword evidence="1" id="KW-0472">Membrane</keyword>
<protein>
    <submittedName>
        <fullName evidence="2">Uncharacterized protein</fullName>
    </submittedName>
</protein>
<dbReference type="RefSeq" id="WP_103079692.1">
    <property type="nucleotide sequence ID" value="NZ_NIOJ01000001.1"/>
</dbReference>
<evidence type="ECO:0000313" key="3">
    <source>
        <dbReference type="Proteomes" id="UP000236151"/>
    </source>
</evidence>
<dbReference type="Proteomes" id="UP000236151">
    <property type="component" value="Unassembled WGS sequence"/>
</dbReference>
<keyword evidence="3" id="KW-1185">Reference proteome</keyword>